<dbReference type="Gene3D" id="1.10.150.130">
    <property type="match status" value="1"/>
</dbReference>
<dbReference type="SUPFAM" id="SSF56349">
    <property type="entry name" value="DNA breaking-rejoining enzymes"/>
    <property type="match status" value="1"/>
</dbReference>
<keyword evidence="3" id="KW-0233">DNA recombination</keyword>
<evidence type="ECO:0000259" key="5">
    <source>
        <dbReference type="PROSITE" id="PS51898"/>
    </source>
</evidence>
<feature type="domain" description="Tyr recombinase" evidence="5">
    <location>
        <begin position="111"/>
        <end position="314"/>
    </location>
</feature>
<protein>
    <submittedName>
        <fullName evidence="7">Tyrosine recombinase XerC</fullName>
    </submittedName>
</protein>
<dbReference type="Pfam" id="PF00589">
    <property type="entry name" value="Phage_integrase"/>
    <property type="match status" value="1"/>
</dbReference>
<dbReference type="PANTHER" id="PTHR30349:SF41">
    <property type="entry name" value="INTEGRASE_RECOMBINASE PROTEIN MJ0367-RELATED"/>
    <property type="match status" value="1"/>
</dbReference>
<reference evidence="7 8" key="1">
    <citation type="journal article" date="2018" name="Environ. Microbiol.">
        <title>Novel energy conservation strategies and behaviour of Pelotomaculum schinkii driving syntrophic propionate catabolism.</title>
        <authorList>
            <person name="Hidalgo-Ahumada C.A.P."/>
            <person name="Nobu M.K."/>
            <person name="Narihiro T."/>
            <person name="Tamaki H."/>
            <person name="Liu W.T."/>
            <person name="Kamagata Y."/>
            <person name="Stams A.J.M."/>
            <person name="Imachi H."/>
            <person name="Sousa D.Z."/>
        </authorList>
    </citation>
    <scope>NUCLEOTIDE SEQUENCE [LARGE SCALE GENOMIC DNA]</scope>
    <source>
        <strain evidence="7 8">MGP</strain>
    </source>
</reference>
<dbReference type="AlphaFoldDB" id="A0A4Y7RPG7"/>
<dbReference type="InterPro" id="IPR010998">
    <property type="entry name" value="Integrase_recombinase_N"/>
</dbReference>
<dbReference type="Proteomes" id="UP000297597">
    <property type="component" value="Unassembled WGS sequence"/>
</dbReference>
<evidence type="ECO:0000256" key="4">
    <source>
        <dbReference type="PROSITE-ProRule" id="PRU01248"/>
    </source>
</evidence>
<dbReference type="InterPro" id="IPR013762">
    <property type="entry name" value="Integrase-like_cat_sf"/>
</dbReference>
<sequence>MKSQWNGFQSPLADGIQQFLAAKRALGQSFNTEEYALRSFDAFLCQQKIKTIEDITAELVDDFIASRPRKRPRSYNHLISVMGRLFSWLTKNYYLDYLPLRMQPRRETSKRIPFLFTPDMARDLLACAGNLPDSRRIILRGHTYRTIFALLYGLGLRVGEVCRLCLSDVDLNRSLLVIRQTKFYKSRLVPYGPRMKELLTGYLRMRLEKFGSPRPEDPLFTLIGGRPINRHTIDRVFSSLVPQMGLKASQGVSPPCVHDLRHSFAVGTLLRWYRSGIDPQTRLLHLSTFLGHVSPTSTAVYLTITPDLLQEANLRFEKFAAPILQEVLLP</sequence>
<proteinExistence type="inferred from homology"/>
<dbReference type="Gene3D" id="1.10.443.10">
    <property type="entry name" value="Intergrase catalytic core"/>
    <property type="match status" value="1"/>
</dbReference>
<dbReference type="GO" id="GO:0015074">
    <property type="term" value="P:DNA integration"/>
    <property type="evidence" value="ECO:0007669"/>
    <property type="project" value="InterPro"/>
</dbReference>
<dbReference type="GO" id="GO:0003677">
    <property type="term" value="F:DNA binding"/>
    <property type="evidence" value="ECO:0007669"/>
    <property type="project" value="UniProtKB-UniRule"/>
</dbReference>
<dbReference type="PROSITE" id="PS51898">
    <property type="entry name" value="TYR_RECOMBINASE"/>
    <property type="match status" value="1"/>
</dbReference>
<dbReference type="InterPro" id="IPR050090">
    <property type="entry name" value="Tyrosine_recombinase_XerCD"/>
</dbReference>
<dbReference type="EMBL" id="QFFZ01000020">
    <property type="protein sequence ID" value="TEB10898.1"/>
    <property type="molecule type" value="Genomic_DNA"/>
</dbReference>
<dbReference type="InterPro" id="IPR044068">
    <property type="entry name" value="CB"/>
</dbReference>
<dbReference type="PANTHER" id="PTHR30349">
    <property type="entry name" value="PHAGE INTEGRASE-RELATED"/>
    <property type="match status" value="1"/>
</dbReference>
<dbReference type="InterPro" id="IPR011010">
    <property type="entry name" value="DNA_brk_join_enz"/>
</dbReference>
<evidence type="ECO:0000259" key="6">
    <source>
        <dbReference type="PROSITE" id="PS51900"/>
    </source>
</evidence>
<comment type="similarity">
    <text evidence="1">Belongs to the 'phage' integrase family.</text>
</comment>
<dbReference type="PROSITE" id="PS51900">
    <property type="entry name" value="CB"/>
    <property type="match status" value="1"/>
</dbReference>
<gene>
    <name evidence="7" type="primary">xerC_4</name>
    <name evidence="7" type="ORF">Pmgp_02065</name>
</gene>
<evidence type="ECO:0000256" key="1">
    <source>
        <dbReference type="ARBA" id="ARBA00008857"/>
    </source>
</evidence>
<dbReference type="InterPro" id="IPR002104">
    <property type="entry name" value="Integrase_catalytic"/>
</dbReference>
<evidence type="ECO:0000256" key="2">
    <source>
        <dbReference type="ARBA" id="ARBA00023125"/>
    </source>
</evidence>
<keyword evidence="2 4" id="KW-0238">DNA-binding</keyword>
<dbReference type="GO" id="GO:0006310">
    <property type="term" value="P:DNA recombination"/>
    <property type="evidence" value="ECO:0007669"/>
    <property type="project" value="UniProtKB-KW"/>
</dbReference>
<evidence type="ECO:0000256" key="3">
    <source>
        <dbReference type="ARBA" id="ARBA00023172"/>
    </source>
</evidence>
<keyword evidence="8" id="KW-1185">Reference proteome</keyword>
<evidence type="ECO:0000313" key="8">
    <source>
        <dbReference type="Proteomes" id="UP000297597"/>
    </source>
</evidence>
<accession>A0A4Y7RPG7</accession>
<dbReference type="RefSeq" id="WP_134213904.1">
    <property type="nucleotide sequence ID" value="NZ_QFFZ01000020.1"/>
</dbReference>
<feature type="domain" description="Core-binding (CB)" evidence="6">
    <location>
        <begin position="10"/>
        <end position="90"/>
    </location>
</feature>
<comment type="caution">
    <text evidence="7">The sequence shown here is derived from an EMBL/GenBank/DDBJ whole genome shotgun (WGS) entry which is preliminary data.</text>
</comment>
<organism evidence="7 8">
    <name type="scientific">Pelotomaculum propionicicum</name>
    <dbReference type="NCBI Taxonomy" id="258475"/>
    <lineage>
        <taxon>Bacteria</taxon>
        <taxon>Bacillati</taxon>
        <taxon>Bacillota</taxon>
        <taxon>Clostridia</taxon>
        <taxon>Eubacteriales</taxon>
        <taxon>Desulfotomaculaceae</taxon>
        <taxon>Pelotomaculum</taxon>
    </lineage>
</organism>
<evidence type="ECO:0000313" key="7">
    <source>
        <dbReference type="EMBL" id="TEB10898.1"/>
    </source>
</evidence>
<dbReference type="OrthoDB" id="9766545at2"/>
<name>A0A4Y7RPG7_9FIRM</name>